<dbReference type="RefSeq" id="WP_267655567.1">
    <property type="nucleotide sequence ID" value="NZ_JAOVZR010000001.1"/>
</dbReference>
<feature type="domain" description="DhaK" evidence="6">
    <location>
        <begin position="7"/>
        <end position="323"/>
    </location>
</feature>
<keyword evidence="1 7" id="KW-0808">Transferase</keyword>
<protein>
    <submittedName>
        <fullName evidence="7">Dihydroxyacetone kinase subunit DhaK</fullName>
        <ecNumber evidence="7">2.7.1.121</ecNumber>
    </submittedName>
</protein>
<dbReference type="Gene3D" id="1.25.40.340">
    <property type="match status" value="1"/>
</dbReference>
<dbReference type="InterPro" id="IPR004006">
    <property type="entry name" value="DhaK_dom"/>
</dbReference>
<dbReference type="Gene3D" id="3.40.50.10440">
    <property type="entry name" value="Dihydroxyacetone kinase, domain 1"/>
    <property type="match status" value="1"/>
</dbReference>
<dbReference type="Pfam" id="PF02733">
    <property type="entry name" value="Dak1"/>
    <property type="match status" value="1"/>
</dbReference>
<evidence type="ECO:0000259" key="6">
    <source>
        <dbReference type="PROSITE" id="PS51481"/>
    </source>
</evidence>
<feature type="domain" description="DhaL" evidence="5">
    <location>
        <begin position="352"/>
        <end position="539"/>
    </location>
</feature>
<evidence type="ECO:0000256" key="2">
    <source>
        <dbReference type="ARBA" id="ARBA00022741"/>
    </source>
</evidence>
<evidence type="ECO:0000256" key="4">
    <source>
        <dbReference type="ARBA" id="ARBA00022840"/>
    </source>
</evidence>
<accession>A0ABT3ZEA2</accession>
<dbReference type="InterPro" id="IPR036117">
    <property type="entry name" value="DhaL_dom_sf"/>
</dbReference>
<dbReference type="EC" id="2.7.1.121" evidence="7"/>
<keyword evidence="2" id="KW-0547">Nucleotide-binding</keyword>
<dbReference type="PROSITE" id="PS51481">
    <property type="entry name" value="DHAK"/>
    <property type="match status" value="1"/>
</dbReference>
<dbReference type="PANTHER" id="PTHR28629">
    <property type="entry name" value="TRIOKINASE/FMN CYCLASE"/>
    <property type="match status" value="1"/>
</dbReference>
<dbReference type="Pfam" id="PF02734">
    <property type="entry name" value="Dak2"/>
    <property type="match status" value="1"/>
</dbReference>
<name>A0ABT3ZEA2_9HYPH</name>
<evidence type="ECO:0000259" key="5">
    <source>
        <dbReference type="PROSITE" id="PS51480"/>
    </source>
</evidence>
<keyword evidence="8" id="KW-1185">Reference proteome</keyword>
<dbReference type="Gene3D" id="3.30.1180.20">
    <property type="entry name" value="Dihydroxyacetone kinase, domain 2"/>
    <property type="match status" value="1"/>
</dbReference>
<dbReference type="Proteomes" id="UP001073227">
    <property type="component" value="Unassembled WGS sequence"/>
</dbReference>
<dbReference type="SUPFAM" id="SSF82549">
    <property type="entry name" value="DAK1/DegV-like"/>
    <property type="match status" value="1"/>
</dbReference>
<comment type="caution">
    <text evidence="7">The sequence shown here is derived from an EMBL/GenBank/DDBJ whole genome shotgun (WGS) entry which is preliminary data.</text>
</comment>
<keyword evidence="4" id="KW-0067">ATP-binding</keyword>
<keyword evidence="3 7" id="KW-0418">Kinase</keyword>
<dbReference type="PROSITE" id="PS51480">
    <property type="entry name" value="DHAL"/>
    <property type="match status" value="1"/>
</dbReference>
<dbReference type="SMART" id="SM01120">
    <property type="entry name" value="Dak2"/>
    <property type="match status" value="1"/>
</dbReference>
<dbReference type="SUPFAM" id="SSF101473">
    <property type="entry name" value="DhaL-like"/>
    <property type="match status" value="1"/>
</dbReference>
<proteinExistence type="predicted"/>
<dbReference type="InterPro" id="IPR050861">
    <property type="entry name" value="Dihydroxyacetone_Kinase"/>
</dbReference>
<evidence type="ECO:0000313" key="7">
    <source>
        <dbReference type="EMBL" id="MCY0150130.1"/>
    </source>
</evidence>
<reference evidence="7" key="1">
    <citation type="submission" date="2022-10" db="EMBL/GenBank/DDBJ databases">
        <title>Hoeflea sp. G2-23, isolated from marine algae.</title>
        <authorList>
            <person name="Kristyanto S."/>
            <person name="Kim J.M."/>
            <person name="Jeon C.O."/>
        </authorList>
    </citation>
    <scope>NUCLEOTIDE SEQUENCE</scope>
    <source>
        <strain evidence="7">G2-23</strain>
    </source>
</reference>
<dbReference type="GO" id="GO:0047324">
    <property type="term" value="F:phosphoenolpyruvate-glycerone phosphotransferase activity"/>
    <property type="evidence" value="ECO:0007669"/>
    <property type="project" value="UniProtKB-EC"/>
</dbReference>
<evidence type="ECO:0000256" key="1">
    <source>
        <dbReference type="ARBA" id="ARBA00022679"/>
    </source>
</evidence>
<organism evidence="7 8">
    <name type="scientific">Hoeflea algicola</name>
    <dbReference type="NCBI Taxonomy" id="2983763"/>
    <lineage>
        <taxon>Bacteria</taxon>
        <taxon>Pseudomonadati</taxon>
        <taxon>Pseudomonadota</taxon>
        <taxon>Alphaproteobacteria</taxon>
        <taxon>Hyphomicrobiales</taxon>
        <taxon>Rhizobiaceae</taxon>
        <taxon>Hoeflea</taxon>
    </lineage>
</organism>
<dbReference type="InterPro" id="IPR004007">
    <property type="entry name" value="DhaL_dom"/>
</dbReference>
<evidence type="ECO:0000313" key="8">
    <source>
        <dbReference type="Proteomes" id="UP001073227"/>
    </source>
</evidence>
<evidence type="ECO:0000256" key="3">
    <source>
        <dbReference type="ARBA" id="ARBA00022777"/>
    </source>
</evidence>
<dbReference type="PANTHER" id="PTHR28629:SF4">
    <property type="entry name" value="TRIOKINASE_FMN CYCLASE"/>
    <property type="match status" value="1"/>
</dbReference>
<sequence>MTQFMNNKEDIVTEAIDGVIAVSGGKLARLDGYPHIRVVLRNDWDKSKVALVSGGGSGHEPAHAGFVGEGMLTAAVCGDVFASPSVDAVLAGILAVTGPAGCLLIVKNYTGDRLNFGLAAERARAFGLDVSMVVVDDDVALPDLPQARGVAGTLFVHKIAGALAARGVKLDEITRRVEKVIAGTKTIGMSLDTCTVPGSPKESRIPKGMAELGLGIHGEAGVEQIQYSDARQAMDAVAAKLGKHMGEGQHVALLNNLGGASVLEMAILANELANSSIAGKLKWIIGPAAMVTSLDMRGFSVSVYPADVEDLEALSHPTPLSAWPGISEITPVTILNLPDGLAPIKPLPSEHAETRAFLTKCCEILIKSESDLNALDAKSGDGDTGSTLAGAARALIATMDTLPLADHTQLYRALGQELSQTMGGSSGVLLAIFFAAAGDAASSGLSMTGALKAGLVRMQEIGGAKLGDRTMVDALYPALEALEDNLHLAAKAARAGADHTATLTKANAGRATYINAQQLEGHTDPGAEAVARLFEHLQG</sequence>
<gene>
    <name evidence="7" type="ORF">OEG84_21090</name>
</gene>
<dbReference type="EMBL" id="JAOVZR010000001">
    <property type="protein sequence ID" value="MCY0150130.1"/>
    <property type="molecule type" value="Genomic_DNA"/>
</dbReference>